<accession>A0A6F8T0D8</accession>
<dbReference type="Gene3D" id="1.10.238.160">
    <property type="match status" value="1"/>
</dbReference>
<reference evidence="1" key="1">
    <citation type="journal article" date="2020" name="Microbiol. Resour. Announc.">
        <title>Complete Genome Sequence of Novel Psychrotolerant Legionella Strain TUM19329, Isolated from Antarctic Lake Sediment.</title>
        <authorList>
            <person name="Shimada S."/>
            <person name="Nakai R."/>
            <person name="Aoki K."/>
            <person name="Shimoeda N."/>
            <person name="Ohno G."/>
            <person name="Miyazaki Y."/>
            <person name="Kudoh S."/>
            <person name="Imura S."/>
            <person name="Watanabe K."/>
            <person name="Ishii Y."/>
            <person name="Tateda K."/>
        </authorList>
    </citation>
    <scope>NUCLEOTIDE SEQUENCE [LARGE SCALE GENOMIC DNA]</scope>
    <source>
        <strain evidence="1">TUM19329</strain>
    </source>
</reference>
<dbReference type="EMBL" id="AP022839">
    <property type="protein sequence ID" value="BCA93899.1"/>
    <property type="molecule type" value="Genomic_DNA"/>
</dbReference>
<evidence type="ECO:0000313" key="1">
    <source>
        <dbReference type="EMBL" id="BCA93899.1"/>
    </source>
</evidence>
<gene>
    <name evidence="1" type="ORF">TUM19329_02600</name>
</gene>
<name>A0A6F8T0D8_9GAMM</name>
<dbReference type="AlphaFoldDB" id="A0A6F8T0D8"/>
<dbReference type="PANTHER" id="PTHR36154">
    <property type="entry name" value="DNA-BINDING TRANSCRIPTIONAL ACTIVATOR ALPA"/>
    <property type="match status" value="1"/>
</dbReference>
<dbReference type="Proteomes" id="UP000502894">
    <property type="component" value="Chromosome"/>
</dbReference>
<organism evidence="1 2">
    <name type="scientific">Legionella antarctica</name>
    <dbReference type="NCBI Taxonomy" id="2708020"/>
    <lineage>
        <taxon>Bacteria</taxon>
        <taxon>Pseudomonadati</taxon>
        <taxon>Pseudomonadota</taxon>
        <taxon>Gammaproteobacteria</taxon>
        <taxon>Legionellales</taxon>
        <taxon>Legionellaceae</taxon>
        <taxon>Legionella</taxon>
    </lineage>
</organism>
<keyword evidence="2" id="KW-1185">Reference proteome</keyword>
<proteinExistence type="predicted"/>
<dbReference type="InterPro" id="IPR052931">
    <property type="entry name" value="Prophage_regulatory_activator"/>
</dbReference>
<sequence length="66" mass="7513">MSHIILRLPDVIKQTGLSRSSIYLRIANHEFPDSISLGGRSVGWLQQDIDEWVLEKIEASRINDHG</sequence>
<dbReference type="Pfam" id="PF05930">
    <property type="entry name" value="Phage_AlpA"/>
    <property type="match status" value="1"/>
</dbReference>
<dbReference type="PANTHER" id="PTHR36154:SF1">
    <property type="entry name" value="DNA-BINDING TRANSCRIPTIONAL ACTIVATOR ALPA"/>
    <property type="match status" value="1"/>
</dbReference>
<dbReference type="KEGG" id="lant:TUM19329_02600"/>
<dbReference type="RefSeq" id="WP_173235806.1">
    <property type="nucleotide sequence ID" value="NZ_AP022839.1"/>
</dbReference>
<dbReference type="InterPro" id="IPR010260">
    <property type="entry name" value="AlpA"/>
</dbReference>
<evidence type="ECO:0000313" key="2">
    <source>
        <dbReference type="Proteomes" id="UP000502894"/>
    </source>
</evidence>
<protein>
    <submittedName>
        <fullName evidence="1">Transcriptional regulator</fullName>
    </submittedName>
</protein>